<dbReference type="EMBL" id="JBBNAE010000005">
    <property type="protein sequence ID" value="KAK9123893.1"/>
    <property type="molecule type" value="Genomic_DNA"/>
</dbReference>
<reference evidence="1 2" key="1">
    <citation type="submission" date="2024-01" db="EMBL/GenBank/DDBJ databases">
        <title>Genome assemblies of Stephania.</title>
        <authorList>
            <person name="Yang L."/>
        </authorList>
    </citation>
    <scope>NUCLEOTIDE SEQUENCE [LARGE SCALE GENOMIC DNA]</scope>
    <source>
        <strain evidence="1">QJT</strain>
        <tissue evidence="1">Leaf</tissue>
    </source>
</reference>
<gene>
    <name evidence="1" type="ORF">Sjap_013495</name>
</gene>
<dbReference type="AlphaFoldDB" id="A0AAP0NYN2"/>
<evidence type="ECO:0000313" key="1">
    <source>
        <dbReference type="EMBL" id="KAK9123893.1"/>
    </source>
</evidence>
<proteinExistence type="predicted"/>
<evidence type="ECO:0000313" key="2">
    <source>
        <dbReference type="Proteomes" id="UP001417504"/>
    </source>
</evidence>
<organism evidence="1 2">
    <name type="scientific">Stephania japonica</name>
    <dbReference type="NCBI Taxonomy" id="461633"/>
    <lineage>
        <taxon>Eukaryota</taxon>
        <taxon>Viridiplantae</taxon>
        <taxon>Streptophyta</taxon>
        <taxon>Embryophyta</taxon>
        <taxon>Tracheophyta</taxon>
        <taxon>Spermatophyta</taxon>
        <taxon>Magnoliopsida</taxon>
        <taxon>Ranunculales</taxon>
        <taxon>Menispermaceae</taxon>
        <taxon>Menispermoideae</taxon>
        <taxon>Cissampelideae</taxon>
        <taxon>Stephania</taxon>
    </lineage>
</organism>
<dbReference type="Proteomes" id="UP001417504">
    <property type="component" value="Unassembled WGS sequence"/>
</dbReference>
<comment type="caution">
    <text evidence="1">The sequence shown here is derived from an EMBL/GenBank/DDBJ whole genome shotgun (WGS) entry which is preliminary data.</text>
</comment>
<protein>
    <submittedName>
        <fullName evidence="1">Uncharacterized protein</fullName>
    </submittedName>
</protein>
<sequence length="221" mass="25243">MFYSMYNDVGLQSSISVDLLEFDLPELLELRISSNRYDVKESKLLEKVLQCGNGFNVLSPIQSHAWPFLLDSRELISIAKTGLDMLRPRLLQFTKWKMGSTFGFSLGSCYTGYLRITSFRTLYSVNFLVCFKAFNGNTYVGEFKDLGDFLNTTMERNGATSCFTVSRGLGINQMALQDSRWCVCDNFGFEVKLSFEDKVVPGQKKREGTKFEDKFFLIKGE</sequence>
<keyword evidence="2" id="KW-1185">Reference proteome</keyword>
<accession>A0AAP0NYN2</accession>
<name>A0AAP0NYN2_9MAGN</name>